<dbReference type="SUPFAM" id="SSF51658">
    <property type="entry name" value="Xylose isomerase-like"/>
    <property type="match status" value="1"/>
</dbReference>
<dbReference type="GO" id="GO:0016853">
    <property type="term" value="F:isomerase activity"/>
    <property type="evidence" value="ECO:0007669"/>
    <property type="project" value="UniProtKB-KW"/>
</dbReference>
<dbReference type="PANTHER" id="PTHR12110:SF21">
    <property type="entry name" value="XYLOSE ISOMERASE-LIKE TIM BARREL DOMAIN-CONTAINING PROTEIN"/>
    <property type="match status" value="1"/>
</dbReference>
<dbReference type="Pfam" id="PF01261">
    <property type="entry name" value="AP_endonuc_2"/>
    <property type="match status" value="1"/>
</dbReference>
<protein>
    <submittedName>
        <fullName evidence="2">Sugar phosphate isomerase/epimerase</fullName>
    </submittedName>
</protein>
<dbReference type="RefSeq" id="WP_306038731.1">
    <property type="nucleotide sequence ID" value="NZ_CP132303.1"/>
</dbReference>
<evidence type="ECO:0000259" key="1">
    <source>
        <dbReference type="Pfam" id="PF01261"/>
    </source>
</evidence>
<dbReference type="AlphaFoldDB" id="A0AA50CNP7"/>
<dbReference type="EMBL" id="CP132303">
    <property type="protein sequence ID" value="WLR99338.1"/>
    <property type="molecule type" value="Genomic_DNA"/>
</dbReference>
<evidence type="ECO:0000313" key="2">
    <source>
        <dbReference type="EMBL" id="WLR99338.1"/>
    </source>
</evidence>
<accession>A0AA50CNP7</accession>
<dbReference type="InterPro" id="IPR036237">
    <property type="entry name" value="Xyl_isomerase-like_sf"/>
</dbReference>
<sequence>MRVGIFAKTFAGTTPDVVLAAARNAGYASVQYNFACSGLGALPQTIPIAAVTAIREASERTGVAIAAISATYNMIHPDIAIREAGRRSFAAIAAAAHAAGSTLLTVCTGSRDAADQWRDHPDNQGVEAWQDMVAEFGHLLAVAEQHDIFIGVEPELANVINSAAKARRLIDVMASERIRIVLDPANLFESEDAEARGRIIDEAIDLLKDRIAIAHAKDRNDDGSFAAAGKGVIDYPRYVASLRKAGFDGDVITHGLSAVEAPDVAAFLGPLVASEGSNT</sequence>
<gene>
    <name evidence="2" type="ORF">Q9313_21365</name>
</gene>
<dbReference type="InterPro" id="IPR013022">
    <property type="entry name" value="Xyl_isomerase-like_TIM-brl"/>
</dbReference>
<keyword evidence="2" id="KW-0413">Isomerase</keyword>
<geneLocation type="plasmid" evidence="2 3">
    <name>unnamed1</name>
</geneLocation>
<dbReference type="Proteomes" id="UP001234585">
    <property type="component" value="Plasmid unnamed1"/>
</dbReference>
<proteinExistence type="predicted"/>
<feature type="domain" description="Xylose isomerase-like TIM barrel" evidence="1">
    <location>
        <begin position="19"/>
        <end position="250"/>
    </location>
</feature>
<dbReference type="Gene3D" id="3.20.20.150">
    <property type="entry name" value="Divalent-metal-dependent TIM barrel enzymes"/>
    <property type="match status" value="1"/>
</dbReference>
<dbReference type="InterPro" id="IPR050312">
    <property type="entry name" value="IolE/XylAMocC-like"/>
</dbReference>
<keyword evidence="3" id="KW-1185">Reference proteome</keyword>
<name>A0AA50CNP7_9HYPH</name>
<dbReference type="PANTHER" id="PTHR12110">
    <property type="entry name" value="HYDROXYPYRUVATE ISOMERASE"/>
    <property type="match status" value="1"/>
</dbReference>
<organism evidence="2 3">
    <name type="scientific">Shinella sumterensis</name>
    <dbReference type="NCBI Taxonomy" id="1967501"/>
    <lineage>
        <taxon>Bacteria</taxon>
        <taxon>Pseudomonadati</taxon>
        <taxon>Pseudomonadota</taxon>
        <taxon>Alphaproteobacteria</taxon>
        <taxon>Hyphomicrobiales</taxon>
        <taxon>Rhizobiaceae</taxon>
        <taxon>Shinella</taxon>
    </lineage>
</organism>
<evidence type="ECO:0000313" key="3">
    <source>
        <dbReference type="Proteomes" id="UP001234585"/>
    </source>
</evidence>
<keyword evidence="2" id="KW-0614">Plasmid</keyword>
<reference evidence="2 3" key="1">
    <citation type="submission" date="2023-08" db="EMBL/GenBank/DDBJ databases">
        <title>Pathogen: clinical or host-associated sample.</title>
        <authorList>
            <person name="Hergert J."/>
            <person name="Casey R."/>
            <person name="Wagner J."/>
            <person name="Young E.L."/>
            <person name="Oakeson K.F."/>
        </authorList>
    </citation>
    <scope>NUCLEOTIDE SEQUENCE [LARGE SCALE GENOMIC DNA]</scope>
    <source>
        <strain evidence="2 3">1760953</strain>
        <plasmid evidence="2 3">unnamed1</plasmid>
    </source>
</reference>